<organism evidence="1 2">
    <name type="scientific">Colletotrichum cuscutae</name>
    <dbReference type="NCBI Taxonomy" id="1209917"/>
    <lineage>
        <taxon>Eukaryota</taxon>
        <taxon>Fungi</taxon>
        <taxon>Dikarya</taxon>
        <taxon>Ascomycota</taxon>
        <taxon>Pezizomycotina</taxon>
        <taxon>Sordariomycetes</taxon>
        <taxon>Hypocreomycetidae</taxon>
        <taxon>Glomerellales</taxon>
        <taxon>Glomerellaceae</taxon>
        <taxon>Colletotrichum</taxon>
        <taxon>Colletotrichum acutatum species complex</taxon>
    </lineage>
</organism>
<reference evidence="1" key="1">
    <citation type="submission" date="2016-11" db="EMBL/GenBank/DDBJ databases">
        <title>The genome sequence of Colletotrichum cuscutae.</title>
        <authorList>
            <person name="Baroncelli R."/>
        </authorList>
    </citation>
    <scope>NUCLEOTIDE SEQUENCE</scope>
    <source>
        <strain evidence="1">IMI 304802</strain>
    </source>
</reference>
<comment type="caution">
    <text evidence="1">The sequence shown here is derived from an EMBL/GenBank/DDBJ whole genome shotgun (WGS) entry which is preliminary data.</text>
</comment>
<protein>
    <submittedName>
        <fullName evidence="1">Uncharacterized protein</fullName>
    </submittedName>
</protein>
<sequence length="94" mass="10584">MRSECPKNCPTVAEARVSPLKYLGHETLPIWPISIIAASPHYECRYQYCPPIMATAASKQLCKDCPKLWPAGTEVNLAKNHIQRITNFRGNTEN</sequence>
<gene>
    <name evidence="1" type="ORF">CCUS01_02696</name>
</gene>
<proteinExistence type="predicted"/>
<evidence type="ECO:0000313" key="2">
    <source>
        <dbReference type="Proteomes" id="UP001239213"/>
    </source>
</evidence>
<name>A0AAJ0DNT5_9PEZI</name>
<dbReference type="Proteomes" id="UP001239213">
    <property type="component" value="Unassembled WGS sequence"/>
</dbReference>
<evidence type="ECO:0000313" key="1">
    <source>
        <dbReference type="EMBL" id="KAK1496351.1"/>
    </source>
</evidence>
<accession>A0AAJ0DNT5</accession>
<dbReference type="EMBL" id="MPDP01000013">
    <property type="protein sequence ID" value="KAK1496351.1"/>
    <property type="molecule type" value="Genomic_DNA"/>
</dbReference>
<keyword evidence="2" id="KW-1185">Reference proteome</keyword>
<dbReference type="AlphaFoldDB" id="A0AAJ0DNT5"/>